<comment type="caution">
    <text evidence="4">The sequence shown here is derived from an EMBL/GenBank/DDBJ whole genome shotgun (WGS) entry which is preliminary data.</text>
</comment>
<keyword evidence="1" id="KW-0233">DNA recombination</keyword>
<dbReference type="CDD" id="cd00397">
    <property type="entry name" value="DNA_BRE_C"/>
    <property type="match status" value="1"/>
</dbReference>
<reference evidence="4 5" key="1">
    <citation type="submission" date="2018-05" db="EMBL/GenBank/DDBJ databases">
        <title>Genomic Encyclopedia of Type Strains, Phase IV (KMG-V): Genome sequencing to study the core and pangenomes of soil and plant-associated prokaryotes.</title>
        <authorList>
            <person name="Whitman W."/>
        </authorList>
    </citation>
    <scope>NUCLEOTIDE SEQUENCE [LARGE SCALE GENOMIC DNA]</scope>
    <source>
        <strain evidence="4 5">SCZa-39</strain>
    </source>
</reference>
<dbReference type="Pfam" id="PF00589">
    <property type="entry name" value="Phage_integrase"/>
    <property type="match status" value="1"/>
</dbReference>
<organism evidence="4 5">
    <name type="scientific">Paraburkholderia unamae</name>
    <dbReference type="NCBI Taxonomy" id="219649"/>
    <lineage>
        <taxon>Bacteria</taxon>
        <taxon>Pseudomonadati</taxon>
        <taxon>Pseudomonadota</taxon>
        <taxon>Betaproteobacteria</taxon>
        <taxon>Burkholderiales</taxon>
        <taxon>Burkholderiaceae</taxon>
        <taxon>Paraburkholderia</taxon>
    </lineage>
</organism>
<evidence type="ECO:0000256" key="1">
    <source>
        <dbReference type="ARBA" id="ARBA00023172"/>
    </source>
</evidence>
<gene>
    <name evidence="4" type="ORF">C7402_109314</name>
</gene>
<accession>A0ABX5KKR5</accession>
<dbReference type="EMBL" id="QEOB01000009">
    <property type="protein sequence ID" value="PVX82460.1"/>
    <property type="molecule type" value="Genomic_DNA"/>
</dbReference>
<evidence type="ECO:0000259" key="3">
    <source>
        <dbReference type="PROSITE" id="PS51898"/>
    </source>
</evidence>
<dbReference type="Gene3D" id="1.10.443.10">
    <property type="entry name" value="Intergrase catalytic core"/>
    <property type="match status" value="1"/>
</dbReference>
<evidence type="ECO:0000313" key="4">
    <source>
        <dbReference type="EMBL" id="PVX82460.1"/>
    </source>
</evidence>
<feature type="domain" description="Tyr recombinase" evidence="3">
    <location>
        <begin position="197"/>
        <end position="411"/>
    </location>
</feature>
<evidence type="ECO:0000256" key="2">
    <source>
        <dbReference type="SAM" id="MobiDB-lite"/>
    </source>
</evidence>
<dbReference type="Proteomes" id="UP000245712">
    <property type="component" value="Unassembled WGS sequence"/>
</dbReference>
<dbReference type="InterPro" id="IPR011010">
    <property type="entry name" value="DNA_brk_join_enz"/>
</dbReference>
<proteinExistence type="predicted"/>
<dbReference type="SUPFAM" id="SSF56349">
    <property type="entry name" value="DNA breaking-rejoining enzymes"/>
    <property type="match status" value="1"/>
</dbReference>
<protein>
    <submittedName>
        <fullName evidence="4">Phage integrase family protein</fullName>
    </submittedName>
</protein>
<dbReference type="PROSITE" id="PS51898">
    <property type="entry name" value="TYR_RECOMBINASE"/>
    <property type="match status" value="1"/>
</dbReference>
<evidence type="ECO:0000313" key="5">
    <source>
        <dbReference type="Proteomes" id="UP000245712"/>
    </source>
</evidence>
<keyword evidence="5" id="KW-1185">Reference proteome</keyword>
<feature type="region of interest" description="Disordered" evidence="2">
    <location>
        <begin position="397"/>
        <end position="421"/>
    </location>
</feature>
<sequence length="421" mass="48429">MRTVASIDASPSSIYAACRAVMVNNQSPYMLSDSRRIVSDGRMERLPIMIHRSTRIPPVLANIRLLRRRTALASESRMKLGAHFCHIYWWTDAFMPDFEQRLLKGEVPNIQLIRDGLINWLRHASITQSMNRTAQMFVGVNTYNARVRALRGLIDEALDLAIADANKSLEQISKIKMQREALDNIFESNLFAPQDADEREALSKVELELLLDASRPVSRLNPWRGYIPKIRNYPMTLLLFRQGIRRGELAGMMKDDVLEIEGQHYIRVFRRPDDDRDPRKRQPAAKTQPRVLPISIETWTVLQHYIRKVRPMTKAALEHDYLFVSSRTGAPLSLSGVNIAIAQLGFVLGRRIFPHIGRHTVASDYLADAREDGKTEKEARGGLMSLCGWKSEGSVERYTKRERDRTRDEVLKKHQRKVFDE</sequence>
<dbReference type="InterPro" id="IPR013762">
    <property type="entry name" value="Integrase-like_cat_sf"/>
</dbReference>
<name>A0ABX5KKR5_9BURK</name>
<dbReference type="InterPro" id="IPR002104">
    <property type="entry name" value="Integrase_catalytic"/>
</dbReference>